<dbReference type="EMBL" id="JANBQB010000351">
    <property type="protein sequence ID" value="KAJ1977403.1"/>
    <property type="molecule type" value="Genomic_DNA"/>
</dbReference>
<feature type="transmembrane region" description="Helical" evidence="1">
    <location>
        <begin position="153"/>
        <end position="177"/>
    </location>
</feature>
<dbReference type="OrthoDB" id="75724at2759"/>
<dbReference type="InterPro" id="IPR008962">
    <property type="entry name" value="PapD-like_sf"/>
</dbReference>
<keyword evidence="1" id="KW-0812">Transmembrane</keyword>
<dbReference type="SUPFAM" id="SSF49354">
    <property type="entry name" value="PapD-like"/>
    <property type="match status" value="1"/>
</dbReference>
<organism evidence="3 4">
    <name type="scientific">Dimargaris verticillata</name>
    <dbReference type="NCBI Taxonomy" id="2761393"/>
    <lineage>
        <taxon>Eukaryota</taxon>
        <taxon>Fungi</taxon>
        <taxon>Fungi incertae sedis</taxon>
        <taxon>Zoopagomycota</taxon>
        <taxon>Kickxellomycotina</taxon>
        <taxon>Dimargaritomycetes</taxon>
        <taxon>Dimargaritales</taxon>
        <taxon>Dimargaritaceae</taxon>
        <taxon>Dimargaris</taxon>
    </lineage>
</organism>
<accession>A0A9W8B5X6</accession>
<dbReference type="Gene3D" id="2.60.40.10">
    <property type="entry name" value="Immunoglobulins"/>
    <property type="match status" value="1"/>
</dbReference>
<keyword evidence="4" id="KW-1185">Reference proteome</keyword>
<gene>
    <name evidence="3" type="ORF">H4R34_003597</name>
</gene>
<evidence type="ECO:0000256" key="1">
    <source>
        <dbReference type="SAM" id="Phobius"/>
    </source>
</evidence>
<evidence type="ECO:0000313" key="3">
    <source>
        <dbReference type="EMBL" id="KAJ1977403.1"/>
    </source>
</evidence>
<feature type="domain" description="MSP" evidence="2">
    <location>
        <begin position="7"/>
        <end position="116"/>
    </location>
</feature>
<dbReference type="AlphaFoldDB" id="A0A9W8B5X6"/>
<evidence type="ECO:0000313" key="4">
    <source>
        <dbReference type="Proteomes" id="UP001151582"/>
    </source>
</evidence>
<keyword evidence="1" id="KW-0472">Membrane</keyword>
<feature type="transmembrane region" description="Helical" evidence="1">
    <location>
        <begin position="197"/>
        <end position="213"/>
    </location>
</feature>
<keyword evidence="1" id="KW-1133">Transmembrane helix</keyword>
<dbReference type="InterPro" id="IPR013783">
    <property type="entry name" value="Ig-like_fold"/>
</dbReference>
<comment type="caution">
    <text evidence="3">The sequence shown here is derived from an EMBL/GenBank/DDBJ whole genome shotgun (WGS) entry which is preliminary data.</text>
</comment>
<dbReference type="PROSITE" id="PS50202">
    <property type="entry name" value="MSP"/>
    <property type="match status" value="1"/>
</dbReference>
<sequence length="240" mass="26840">MASSGPLIRISPSEFHFTASKETPGGYVGRLVVKNLRPSPVGFKFKTNAPEKFSVKPVLGSLERLGESVEIVVRSLSKVKPEDKFLIQTIQLTREESAGLNATKRIREGFINCRMASAGSSPTSPLLRQSHHYAAAPTSTAPKRRSQNAQQTFSWKSIFEVPLMMVQLLICLIYFTIQRIVNVSHFFTAKVWRRKDVFWFCLCCLIVISTIPLKKYLKTYLLHSNGGPIAPPDTTTQVVV</sequence>
<reference evidence="3" key="1">
    <citation type="submission" date="2022-07" db="EMBL/GenBank/DDBJ databases">
        <title>Phylogenomic reconstructions and comparative analyses of Kickxellomycotina fungi.</title>
        <authorList>
            <person name="Reynolds N.K."/>
            <person name="Stajich J.E."/>
            <person name="Barry K."/>
            <person name="Grigoriev I.V."/>
            <person name="Crous P."/>
            <person name="Smith M.E."/>
        </authorList>
    </citation>
    <scope>NUCLEOTIDE SEQUENCE</scope>
    <source>
        <strain evidence="3">RSA 567</strain>
    </source>
</reference>
<protein>
    <recommendedName>
        <fullName evidence="2">MSP domain-containing protein</fullName>
    </recommendedName>
</protein>
<dbReference type="Proteomes" id="UP001151582">
    <property type="component" value="Unassembled WGS sequence"/>
</dbReference>
<dbReference type="Pfam" id="PF00635">
    <property type="entry name" value="Motile_Sperm"/>
    <property type="match status" value="1"/>
</dbReference>
<name>A0A9W8B5X6_9FUNG</name>
<dbReference type="InterPro" id="IPR000535">
    <property type="entry name" value="MSP_dom"/>
</dbReference>
<evidence type="ECO:0000259" key="2">
    <source>
        <dbReference type="PROSITE" id="PS50202"/>
    </source>
</evidence>
<proteinExistence type="predicted"/>